<name>S4P153_9NEOP</name>
<feature type="non-terminal residue" evidence="1">
    <location>
        <position position="72"/>
    </location>
</feature>
<dbReference type="EMBL" id="GAIX01010652">
    <property type="protein sequence ID" value="JAA81908.1"/>
    <property type="molecule type" value="Transcribed_RNA"/>
</dbReference>
<reference evidence="1" key="1">
    <citation type="journal article" date="2013" name="BMC Genomics">
        <title>Unscrambling butterfly oogenesis.</title>
        <authorList>
            <person name="Carter J.M."/>
            <person name="Baker S.C."/>
            <person name="Pink R."/>
            <person name="Carter D.R."/>
            <person name="Collins A."/>
            <person name="Tomlin J."/>
            <person name="Gibbs M."/>
            <person name="Breuker C.J."/>
        </authorList>
    </citation>
    <scope>NUCLEOTIDE SEQUENCE</scope>
    <source>
        <tissue evidence="1">Ovary</tissue>
    </source>
</reference>
<sequence>FLRTRGLVYCACKVIFPTLLFSVRVRLNSLEFSSEIARPVSNLIGSLSDVVRATHVNRHLDIEINFTHNSLT</sequence>
<evidence type="ECO:0000313" key="1">
    <source>
        <dbReference type="EMBL" id="JAA81908.1"/>
    </source>
</evidence>
<organism evidence="1">
    <name type="scientific">Pararge aegeria</name>
    <name type="common">speckled wood butterfly</name>
    <dbReference type="NCBI Taxonomy" id="116150"/>
    <lineage>
        <taxon>Eukaryota</taxon>
        <taxon>Metazoa</taxon>
        <taxon>Ecdysozoa</taxon>
        <taxon>Arthropoda</taxon>
        <taxon>Hexapoda</taxon>
        <taxon>Insecta</taxon>
        <taxon>Pterygota</taxon>
        <taxon>Neoptera</taxon>
        <taxon>Endopterygota</taxon>
        <taxon>Lepidoptera</taxon>
        <taxon>Glossata</taxon>
        <taxon>Ditrysia</taxon>
        <taxon>Papilionoidea</taxon>
        <taxon>Nymphalidae</taxon>
        <taxon>Satyrinae</taxon>
        <taxon>Satyrini</taxon>
        <taxon>Parargina</taxon>
        <taxon>Pararge</taxon>
    </lineage>
</organism>
<accession>S4P153</accession>
<protein>
    <submittedName>
        <fullName evidence="1">Uncharacterized protein</fullName>
    </submittedName>
</protein>
<feature type="non-terminal residue" evidence="1">
    <location>
        <position position="1"/>
    </location>
</feature>
<reference evidence="1" key="2">
    <citation type="submission" date="2013-05" db="EMBL/GenBank/DDBJ databases">
        <authorList>
            <person name="Carter J.-M."/>
            <person name="Baker S.C."/>
            <person name="Pink R."/>
            <person name="Carter D.R.F."/>
            <person name="Collins A."/>
            <person name="Tomlin J."/>
            <person name="Gibbs M."/>
            <person name="Breuker C.J."/>
        </authorList>
    </citation>
    <scope>NUCLEOTIDE SEQUENCE</scope>
    <source>
        <tissue evidence="1">Ovary</tissue>
    </source>
</reference>
<proteinExistence type="predicted"/>
<dbReference type="AlphaFoldDB" id="S4P153"/>